<dbReference type="Proteomes" id="UP000054995">
    <property type="component" value="Unassembled WGS sequence"/>
</dbReference>
<dbReference type="OrthoDB" id="21595at2759"/>
<dbReference type="InterPro" id="IPR050606">
    <property type="entry name" value="Calponin-like"/>
</dbReference>
<dbReference type="PROSITE" id="PS51122">
    <property type="entry name" value="CALPONIN_2"/>
    <property type="match status" value="3"/>
</dbReference>
<dbReference type="EMBL" id="JYDT01000059">
    <property type="protein sequence ID" value="KRY87207.1"/>
    <property type="molecule type" value="Genomic_DNA"/>
</dbReference>
<dbReference type="GO" id="GO:0051015">
    <property type="term" value="F:actin filament binding"/>
    <property type="evidence" value="ECO:0007669"/>
    <property type="project" value="TreeGrafter"/>
</dbReference>
<dbReference type="Pfam" id="PF00402">
    <property type="entry name" value="Calponin"/>
    <property type="match status" value="4"/>
</dbReference>
<name>A0A0V1FME2_TRIPS</name>
<protein>
    <submittedName>
        <fullName evidence="1">Uncharacterized protein</fullName>
    </submittedName>
</protein>
<sequence length="456" mass="50864">MPMNAIYLSVKRLSLLGLSCLHCKTRPCCSPSNTGFALYASSHLELVFPLPASLTSSESHHICELCSFTIRFESYLTRSSPVRTITAMRDENDKPSKSTKWTFEQLNAGQSVLSLQTGTNKFASQKGMSAFGSPRANIYRSEDRGFVEPDRKGEGITRAQCGTNQFASQKGSSPFLACRPNVCRVQDKQDWLLSNGDAQQRRHQSDTIIPMQAGSNKFATQSSGQVVIGGRRNQCTLVRGRLARDRRCEQYIPFQSGTNVFASQSGMTDPPAIGAYRQTTIEPEGLNFTEEQLRRSTAEIPWFAGTNKFATQTGSGGFCKQRDVILKSTGGKEIPEEMARKCDGILRLQFGTNKLANQSGMTGFGTPRSVLLKPKWKSEWIEEYEQARAEWQSQEEKRREEEHGQHATTDQRNSDDQDDSDGDEPDDDDDDNIEQIGSTVRIYGPRETETNQSDSI</sequence>
<dbReference type="PANTHER" id="PTHR47385">
    <property type="entry name" value="CALPONIN"/>
    <property type="match status" value="1"/>
</dbReference>
<keyword evidence="2" id="KW-1185">Reference proteome</keyword>
<organism evidence="1 2">
    <name type="scientific">Trichinella pseudospiralis</name>
    <name type="common">Parasitic roundworm</name>
    <dbReference type="NCBI Taxonomy" id="6337"/>
    <lineage>
        <taxon>Eukaryota</taxon>
        <taxon>Metazoa</taxon>
        <taxon>Ecdysozoa</taxon>
        <taxon>Nematoda</taxon>
        <taxon>Enoplea</taxon>
        <taxon>Dorylaimia</taxon>
        <taxon>Trichinellida</taxon>
        <taxon>Trichinellidae</taxon>
        <taxon>Trichinella</taxon>
    </lineage>
</organism>
<evidence type="ECO:0000313" key="2">
    <source>
        <dbReference type="Proteomes" id="UP000054995"/>
    </source>
</evidence>
<dbReference type="InterPro" id="IPR000557">
    <property type="entry name" value="Calponin_repeat"/>
</dbReference>
<reference evidence="1 2" key="1">
    <citation type="submission" date="2015-01" db="EMBL/GenBank/DDBJ databases">
        <title>Evolution of Trichinella species and genotypes.</title>
        <authorList>
            <person name="Korhonen P.K."/>
            <person name="Edoardo P."/>
            <person name="Giuseppe L.R."/>
            <person name="Gasser R.B."/>
        </authorList>
    </citation>
    <scope>NUCLEOTIDE SEQUENCE [LARGE SCALE GENOMIC DNA]</scope>
    <source>
        <strain evidence="1">ISS470</strain>
    </source>
</reference>
<comment type="caution">
    <text evidence="1">The sequence shown here is derived from an EMBL/GenBank/DDBJ whole genome shotgun (WGS) entry which is preliminary data.</text>
</comment>
<gene>
    <name evidence="1" type="primary">C53C9.2</name>
    <name evidence="1" type="ORF">T4D_647</name>
</gene>
<evidence type="ECO:0000313" key="1">
    <source>
        <dbReference type="EMBL" id="KRY87207.1"/>
    </source>
</evidence>
<dbReference type="GO" id="GO:0015629">
    <property type="term" value="C:actin cytoskeleton"/>
    <property type="evidence" value="ECO:0007669"/>
    <property type="project" value="TreeGrafter"/>
</dbReference>
<dbReference type="GO" id="GO:0007015">
    <property type="term" value="P:actin filament organization"/>
    <property type="evidence" value="ECO:0007669"/>
    <property type="project" value="TreeGrafter"/>
</dbReference>
<dbReference type="PANTHER" id="PTHR47385:SF14">
    <property type="entry name" value="TRANSGELIN"/>
    <property type="match status" value="1"/>
</dbReference>
<proteinExistence type="predicted"/>
<accession>A0A0V1FME2</accession>